<dbReference type="Gene3D" id="1.10.8.60">
    <property type="match status" value="2"/>
</dbReference>
<comment type="caution">
    <text evidence="7">The sequence shown here is derived from an EMBL/GenBank/DDBJ whole genome shotgun (WGS) entry which is preliminary data.</text>
</comment>
<dbReference type="InterPro" id="IPR003959">
    <property type="entry name" value="ATPase_AAA_core"/>
</dbReference>
<dbReference type="Pfam" id="PF13086">
    <property type="entry name" value="AAA_11"/>
    <property type="match status" value="1"/>
</dbReference>
<feature type="domain" description="AAA+ ATPase" evidence="6">
    <location>
        <begin position="477"/>
        <end position="933"/>
    </location>
</feature>
<feature type="domain" description="AAA+ ATPase" evidence="6">
    <location>
        <begin position="1632"/>
        <end position="1780"/>
    </location>
</feature>
<dbReference type="InterPro" id="IPR027417">
    <property type="entry name" value="P-loop_NTPase"/>
</dbReference>
<dbReference type="SUPFAM" id="SSF52540">
    <property type="entry name" value="P-loop containing nucleoside triphosphate hydrolases"/>
    <property type="match status" value="4"/>
</dbReference>
<evidence type="ECO:0000313" key="7">
    <source>
        <dbReference type="EMBL" id="KAF2205315.1"/>
    </source>
</evidence>
<dbReference type="CDD" id="cd00009">
    <property type="entry name" value="AAA"/>
    <property type="match status" value="2"/>
</dbReference>
<dbReference type="PANTHER" id="PTHR43392:SF2">
    <property type="entry name" value="AAA-TYPE ATPASE FAMILY PROTEIN _ ANKYRIN REPEAT FAMILY PROTEIN"/>
    <property type="match status" value="1"/>
</dbReference>
<keyword evidence="2" id="KW-0547">Nucleotide-binding</keyword>
<dbReference type="CDD" id="cd18808">
    <property type="entry name" value="SF1_C_Upf1"/>
    <property type="match status" value="1"/>
</dbReference>
<evidence type="ECO:0000256" key="1">
    <source>
        <dbReference type="ARBA" id="ARBA00010378"/>
    </source>
</evidence>
<sequence>MATQQDTSRAVKLSAYFREIIHGKKSLNTIADSKRFIEALCAQADVSKCVEGLIASTDGLSSIAKCVRLAPDPSFLAGAGAELILRFSDPSLNQLFQGQFLQRILEAIVVPPSFWNAFVDAHEKCLLTEKADKAFAWLLLEILRSQSSRLPDVRKTAEQVTEKRTLIDSSSLDVRNLGQKINHVLQTTSSDENDGPGGRHDNDFSDFRKVRILPTSDEFASQETPFYRRADVVAAVPLEKRGAVHLDNQFRLLREDLLGELRNDFQVATGQKKGSRKNFTSPPLEFHGVDCGIEKRRKPCCIKLKCKDDLPQLKPFPTKAARTKFLKENKNTIKHQSFGCLINGGIVIAFGTVERDEDSLAESPPILVLRIDDKSGFNNALLASKSAGGLRFVQVETPVFAYEPILKCLQKMTDLPLQEQLLDFEPGSSETESSIQPSSIVKEIQSMDDTDLQSVLGTPKPVELDDAQRESFLTGLKKKLSLIQGPPGTGKSFIGALLAKTLHDHTEETILVITFTNHALDQILEDLLDIGIAADSIVRLGSKFTTRTRPLNISEQNSTFRMSQQTFSIIQKLKSESESYHELLKKKIASYRNFRVSKKAILEHLEFSDESEFFNAFTVPEQEKGTEIATKKGKRVNEFYLFDQWTLGKDGGVFKEVANRQFPSIWSMDRNQRTIYRNKWQHDLMKEEVSSISSLIHHYNQCQEQLTQLFNEKRAHVIRSKRIIGCTTTAAAKYTEEILNASPGVILVEEAGEILESHILTALTRKTQQLILIGDHKQLRPKVNDYALTVEKGEGYNLNQSMFERLVLSGVPHTTLHQQHRMRPEISALVRQLTYPELRDAPKTQNRPALRGFQDNVMFISHDHAELNAEKLADRRDEGAKSSKENAWEADLVLKCVRYLGQQGYGTDRIVILTPYLGQLFLIRKKLMIENDPVLNDLDSWDLIRAGLLSPAAAGVAKRPIKLSTIDNYQGEESDIVIISMTRSNSAGEIGFMSSPQRVNVLLSRARNALIMIGNASTFIKSRKGKDVWVPLMKQLKAAGHIYEGFPVKCERHPDKKALLRTAADFNKICPDGGCTEPCGTRLNCGVHKCPQSCHQLSDHSRIPCTAIVTSACPKNHKLSRLCHESKSSSCPKCDTETRAEEKRKQRDHLLDLERERKQKVYADALAEIQYEVEHQKRLLREKLDDQELERNLQMKKADLANMKKQIKGFKGTNVVISTMSLDADEETATEISSQPPNRNERNTSNPTVTISDPTVATSNPTVTTSNSTVTPVQPSVTPGNQASAQSNTAHNADWDKSKAKDDWDYQKRFEGAQNGALDELINMIGLESVKEQFLSIKAKIDATVRQGISLKGERFGAAFLGNPGTGKTTVARLYAEFLVTVGALPGGSFVETSGSALANEGVNECKKRIEALLNGGGGVVFLDEAYGLTNGNSPGGKAVLDYLLAEIENLTGKIVFVFAGYNKQMEAFFSHNPGIPSRIPYQLQFEDYEDQELLMILQQLIVSKYNGAMRVEDGMDGLYLRIVSRRIGRGRGRDGFGNARDVQNKFAWIAECQAQRLKKERRKGLMPDDYLLTKEDLIGPEPSVALKNNAAWSKLKNMIGLKAVKDSVQVLLDTIQHNYQREIEEKPIIQYSLNRCFVGSPGTGKTTVAKYYGKILADIGLLSTSEVVVKNPSDFISNVIGGSERNTKAILESTTGKVLVIDEAYMLGGRSGDKGSNADSFKTAVIDTLVAEVQSTPGEDRCVLLLGYKDQMEDMFRNINPGLARRFPLDSAFNFDDFTDPQLRQILELKLRTEGFEATDQAKNVAMEMLGRARNRPNFGNAGEVDILLDKAKALHQMNRTSGKTKYPGKFEAHDFDPDFDRATRASTNVPLLFEGVIGCEDVVKQLQSYQNTAANMKVLDMDPREQIPFNFLFKGPPGTGKTTTARRMGKVYYDMGFLADAQVVECSATDMIGQYIGHTGPKVQNLMEKALGKILFIDEAYRLAAAGNSFASEAMDELVDCLTKPKYAQKMVVILAGYDKDIDRLMSTNPGLTSRFPETVIFRGLTPQECLKLLADLLTRKFKKSNRLMDLSVLASPSAQFHQRVLQLFQLLSNSKSWGNARDVKSLEKEMFNRLISTPLTPTSQLVLTEGMVIDALEAMLAERSGRNQAVGSLWNKKRPNAAAMSNSSTQNPFNTNTSTNANSNAKPPRSTSPAKSPKPDKASTQPGTGTADPRDAGVTDDIWNQLQHDKLAATAQEAEHQRLRKDEQTERDALQVTENTIAGLTKAEQAAIDKEAEHKLKEKWIRQELERQKQEADSKLEEEERRKHAAEIARLEEERTKQEQERRKREAERVEFEKQRIQKELERRKREAQLAELERERKEKERKKQMDMVAQQKLRTLGVCVQGYQWVKQAHGYRCAGGAHFVSDAQLGL</sequence>
<feature type="compositionally biased region" description="Polar residues" evidence="5">
    <location>
        <begin position="1280"/>
        <end position="1291"/>
    </location>
</feature>
<protein>
    <submittedName>
        <fullName evidence="7">P-loop containing nucleoside triphosphate hydrolase protein</fullName>
    </submittedName>
</protein>
<dbReference type="FunFam" id="3.40.50.300:FF:000216">
    <property type="entry name" value="Type VII secretion ATPase EccA"/>
    <property type="match status" value="3"/>
</dbReference>
<accession>A0A9P4JUB3</accession>
<dbReference type="Gene3D" id="3.40.50.300">
    <property type="entry name" value="P-loop containing nucleotide triphosphate hydrolases"/>
    <property type="match status" value="6"/>
</dbReference>
<dbReference type="PANTHER" id="PTHR43392">
    <property type="entry name" value="AAA-TYPE ATPASE FAMILY PROTEIN / ANKYRIN REPEAT FAMILY PROTEIN"/>
    <property type="match status" value="1"/>
</dbReference>
<feature type="domain" description="AAA+ ATPase" evidence="6">
    <location>
        <begin position="1909"/>
        <end position="2048"/>
    </location>
</feature>
<dbReference type="OrthoDB" id="2423195at2759"/>
<evidence type="ECO:0000313" key="8">
    <source>
        <dbReference type="Proteomes" id="UP000799536"/>
    </source>
</evidence>
<comment type="similarity">
    <text evidence="1">Belongs to the CbxX/CfxQ family.</text>
</comment>
<evidence type="ECO:0000256" key="2">
    <source>
        <dbReference type="ARBA" id="ARBA00022741"/>
    </source>
</evidence>
<dbReference type="GO" id="GO:0004386">
    <property type="term" value="F:helicase activity"/>
    <property type="evidence" value="ECO:0007669"/>
    <property type="project" value="InterPro"/>
</dbReference>
<dbReference type="GO" id="GO:0016887">
    <property type="term" value="F:ATP hydrolysis activity"/>
    <property type="evidence" value="ECO:0007669"/>
    <property type="project" value="InterPro"/>
</dbReference>
<name>A0A9P4JUB3_9PLEO</name>
<keyword evidence="4" id="KW-0067">ATP-binding</keyword>
<feature type="domain" description="AAA+ ATPase" evidence="6">
    <location>
        <begin position="1354"/>
        <end position="1490"/>
    </location>
</feature>
<feature type="region of interest" description="Disordered" evidence="5">
    <location>
        <begin position="2314"/>
        <end position="2336"/>
    </location>
</feature>
<dbReference type="EMBL" id="ML993858">
    <property type="protein sequence ID" value="KAF2205315.1"/>
    <property type="molecule type" value="Genomic_DNA"/>
</dbReference>
<gene>
    <name evidence="7" type="ORF">GQ43DRAFT_477462</name>
</gene>
<dbReference type="CDD" id="cd06008">
    <property type="entry name" value="NF-X1-zinc-finger"/>
    <property type="match status" value="1"/>
</dbReference>
<dbReference type="SMART" id="SM00382">
    <property type="entry name" value="AAA"/>
    <property type="match status" value="4"/>
</dbReference>
<feature type="compositionally biased region" description="Polar residues" evidence="5">
    <location>
        <begin position="1230"/>
        <end position="1253"/>
    </location>
</feature>
<dbReference type="GO" id="GO:0005524">
    <property type="term" value="F:ATP binding"/>
    <property type="evidence" value="ECO:0007669"/>
    <property type="project" value="UniProtKB-KW"/>
</dbReference>
<dbReference type="CDD" id="cd17936">
    <property type="entry name" value="EEXXEc_NFX1"/>
    <property type="match status" value="1"/>
</dbReference>
<dbReference type="Pfam" id="PF17866">
    <property type="entry name" value="AAA_lid_6"/>
    <property type="match status" value="1"/>
</dbReference>
<evidence type="ECO:0000256" key="5">
    <source>
        <dbReference type="SAM" id="MobiDB-lite"/>
    </source>
</evidence>
<dbReference type="FunFam" id="1.10.8.60:FF:000160">
    <property type="entry name" value="WGS project CABT00000000 data, contig 2.55"/>
    <property type="match status" value="1"/>
</dbReference>
<dbReference type="Proteomes" id="UP000799536">
    <property type="component" value="Unassembled WGS sequence"/>
</dbReference>
<dbReference type="PRINTS" id="PR00819">
    <property type="entry name" value="CBXCFQXSUPER"/>
</dbReference>
<dbReference type="InterPro" id="IPR000641">
    <property type="entry name" value="CbxX/CfxQ"/>
</dbReference>
<dbReference type="InterPro" id="IPR047187">
    <property type="entry name" value="SF1_C_Upf1"/>
</dbReference>
<dbReference type="Pfam" id="PF00004">
    <property type="entry name" value="AAA"/>
    <property type="match status" value="3"/>
</dbReference>
<reference evidence="7" key="1">
    <citation type="journal article" date="2020" name="Stud. Mycol.">
        <title>101 Dothideomycetes genomes: a test case for predicting lifestyles and emergence of pathogens.</title>
        <authorList>
            <person name="Haridas S."/>
            <person name="Albert R."/>
            <person name="Binder M."/>
            <person name="Bloem J."/>
            <person name="Labutti K."/>
            <person name="Salamov A."/>
            <person name="Andreopoulos B."/>
            <person name="Baker S."/>
            <person name="Barry K."/>
            <person name="Bills G."/>
            <person name="Bluhm B."/>
            <person name="Cannon C."/>
            <person name="Castanera R."/>
            <person name="Culley D."/>
            <person name="Daum C."/>
            <person name="Ezra D."/>
            <person name="Gonzalez J."/>
            <person name="Henrissat B."/>
            <person name="Kuo A."/>
            <person name="Liang C."/>
            <person name="Lipzen A."/>
            <person name="Lutzoni F."/>
            <person name="Magnuson J."/>
            <person name="Mondo S."/>
            <person name="Nolan M."/>
            <person name="Ohm R."/>
            <person name="Pangilinan J."/>
            <person name="Park H.-J."/>
            <person name="Ramirez L."/>
            <person name="Alfaro M."/>
            <person name="Sun H."/>
            <person name="Tritt A."/>
            <person name="Yoshinaga Y."/>
            <person name="Zwiers L.-H."/>
            <person name="Turgeon B."/>
            <person name="Goodwin S."/>
            <person name="Spatafora J."/>
            <person name="Crous P."/>
            <person name="Grigoriev I."/>
        </authorList>
    </citation>
    <scope>NUCLEOTIDE SEQUENCE</scope>
    <source>
        <strain evidence="7">ATCC 74209</strain>
    </source>
</reference>
<dbReference type="InterPro" id="IPR050773">
    <property type="entry name" value="CbxX/CfxQ_RuBisCO_ESX"/>
</dbReference>
<feature type="region of interest" description="Disordered" evidence="5">
    <location>
        <begin position="2163"/>
        <end position="2221"/>
    </location>
</feature>
<evidence type="ECO:0000259" key="6">
    <source>
        <dbReference type="SMART" id="SM00382"/>
    </source>
</evidence>
<feature type="compositionally biased region" description="Polar residues" evidence="5">
    <location>
        <begin position="2166"/>
        <end position="2176"/>
    </location>
</feature>
<dbReference type="FunFam" id="3.40.50.300:FF:001660">
    <property type="entry name" value="NF-X1 finger and helicase protein, putative"/>
    <property type="match status" value="1"/>
</dbReference>
<dbReference type="InterPro" id="IPR041677">
    <property type="entry name" value="DNA2/NAM7_AAA_11"/>
</dbReference>
<proteinExistence type="inferred from homology"/>
<feature type="region of interest" description="Disordered" evidence="5">
    <location>
        <begin position="1226"/>
        <end position="1299"/>
    </location>
</feature>
<dbReference type="Pfam" id="PF13087">
    <property type="entry name" value="AAA_12"/>
    <property type="match status" value="1"/>
</dbReference>
<evidence type="ECO:0000256" key="4">
    <source>
        <dbReference type="ARBA" id="ARBA00022840"/>
    </source>
</evidence>
<feature type="compositionally biased region" description="Low complexity" evidence="5">
    <location>
        <begin position="1254"/>
        <end position="1279"/>
    </location>
</feature>
<organism evidence="7 8">
    <name type="scientific">Delitschia confertaspora ATCC 74209</name>
    <dbReference type="NCBI Taxonomy" id="1513339"/>
    <lineage>
        <taxon>Eukaryota</taxon>
        <taxon>Fungi</taxon>
        <taxon>Dikarya</taxon>
        <taxon>Ascomycota</taxon>
        <taxon>Pezizomycotina</taxon>
        <taxon>Dothideomycetes</taxon>
        <taxon>Pleosporomycetidae</taxon>
        <taxon>Pleosporales</taxon>
        <taxon>Delitschiaceae</taxon>
        <taxon>Delitschia</taxon>
    </lineage>
</organism>
<dbReference type="InterPro" id="IPR003593">
    <property type="entry name" value="AAA+_ATPase"/>
</dbReference>
<dbReference type="InterPro" id="IPR041627">
    <property type="entry name" value="AAA_lid_6"/>
</dbReference>
<keyword evidence="3" id="KW-0347">Helicase</keyword>
<evidence type="ECO:0000256" key="3">
    <source>
        <dbReference type="ARBA" id="ARBA00022806"/>
    </source>
</evidence>
<keyword evidence="8" id="KW-1185">Reference proteome</keyword>
<keyword evidence="7" id="KW-0378">Hydrolase</keyword>
<dbReference type="InterPro" id="IPR041679">
    <property type="entry name" value="DNA2/NAM7-like_C"/>
</dbReference>
<feature type="compositionally biased region" description="Low complexity" evidence="5">
    <location>
        <begin position="2177"/>
        <end position="2188"/>
    </location>
</feature>